<evidence type="ECO:0000256" key="1">
    <source>
        <dbReference type="ARBA" id="ARBA00009067"/>
    </source>
</evidence>
<feature type="transmembrane region" description="Helical" evidence="2">
    <location>
        <begin position="378"/>
        <end position="400"/>
    </location>
</feature>
<dbReference type="GO" id="GO:0080120">
    <property type="term" value="P:CAAX-box protein maturation"/>
    <property type="evidence" value="ECO:0007669"/>
    <property type="project" value="UniProtKB-ARBA"/>
</dbReference>
<feature type="transmembrane region" description="Helical" evidence="2">
    <location>
        <begin position="51"/>
        <end position="71"/>
    </location>
</feature>
<comment type="caution">
    <text evidence="4">The sequence shown here is derived from an EMBL/GenBank/DDBJ whole genome shotgun (WGS) entry which is preliminary data.</text>
</comment>
<keyword evidence="5" id="KW-1185">Reference proteome</keyword>
<feature type="transmembrane region" description="Helical" evidence="2">
    <location>
        <begin position="140"/>
        <end position="159"/>
    </location>
</feature>
<dbReference type="Proteomes" id="UP000009320">
    <property type="component" value="Unassembled WGS sequence"/>
</dbReference>
<evidence type="ECO:0000256" key="2">
    <source>
        <dbReference type="SAM" id="Phobius"/>
    </source>
</evidence>
<evidence type="ECO:0000313" key="4">
    <source>
        <dbReference type="EMBL" id="CCI82556.1"/>
    </source>
</evidence>
<keyword evidence="2" id="KW-0812">Transmembrane</keyword>
<reference evidence="4 5" key="1">
    <citation type="submission" date="2012-06" db="EMBL/GenBank/DDBJ databases">
        <title>Draft Genome Sequence of Lactobacillus hominis Strain CRBIP 24.179T, isolated from human intestine.</title>
        <authorList>
            <person name="Cousin S."/>
            <person name="Ma L."/>
            <person name="Bizet C."/>
            <person name="Loux V."/>
            <person name="Bouchier C."/>
            <person name="Clermont D."/>
            <person name="Creno S."/>
        </authorList>
    </citation>
    <scope>NUCLEOTIDE SEQUENCE [LARGE SCALE GENOMIC DNA]</scope>
    <source>
        <strain evidence="5">CRBIP 24.179T</strain>
    </source>
</reference>
<feature type="transmembrane region" description="Helical" evidence="2">
    <location>
        <begin position="12"/>
        <end position="31"/>
    </location>
</feature>
<dbReference type="EMBL" id="CAKE01000025">
    <property type="protein sequence ID" value="CCI82556.1"/>
    <property type="molecule type" value="Genomic_DNA"/>
</dbReference>
<dbReference type="InterPro" id="IPR003675">
    <property type="entry name" value="Rce1/LyrA-like_dom"/>
</dbReference>
<organism evidence="4 5">
    <name type="scientific">Lactobacillus hominis DSM 23910 = CRBIP 24.179</name>
    <dbReference type="NCBI Taxonomy" id="1423758"/>
    <lineage>
        <taxon>Bacteria</taxon>
        <taxon>Bacillati</taxon>
        <taxon>Bacillota</taxon>
        <taxon>Bacilli</taxon>
        <taxon>Lactobacillales</taxon>
        <taxon>Lactobacillaceae</taxon>
        <taxon>Lactobacillus</taxon>
    </lineage>
</organism>
<feature type="transmembrane region" description="Helical" evidence="2">
    <location>
        <begin position="206"/>
        <end position="229"/>
    </location>
</feature>
<feature type="transmembrane region" description="Helical" evidence="2">
    <location>
        <begin position="165"/>
        <end position="185"/>
    </location>
</feature>
<feature type="transmembrane region" description="Helical" evidence="2">
    <location>
        <begin position="319"/>
        <end position="340"/>
    </location>
</feature>
<protein>
    <recommendedName>
        <fullName evidence="3">CAAX prenyl protease 2/Lysostaphin resistance protein A-like domain-containing protein</fullName>
    </recommendedName>
</protein>
<dbReference type="AlphaFoldDB" id="I7JVB7"/>
<gene>
    <name evidence="4" type="ORF">BN55_05505</name>
</gene>
<dbReference type="Pfam" id="PF02517">
    <property type="entry name" value="Rce1-like"/>
    <property type="match status" value="1"/>
</dbReference>
<dbReference type="GO" id="GO:0004175">
    <property type="term" value="F:endopeptidase activity"/>
    <property type="evidence" value="ECO:0007669"/>
    <property type="project" value="UniProtKB-ARBA"/>
</dbReference>
<name>I7JVB7_9LACO</name>
<feature type="domain" description="CAAX prenyl protease 2/Lysostaphin resistance protein A-like" evidence="3">
    <location>
        <begin position="258"/>
        <end position="356"/>
    </location>
</feature>
<feature type="transmembrane region" description="Helical" evidence="2">
    <location>
        <begin position="78"/>
        <end position="96"/>
    </location>
</feature>
<accession>I7JVB7</accession>
<feature type="transmembrane region" description="Helical" evidence="2">
    <location>
        <begin position="102"/>
        <end position="128"/>
    </location>
</feature>
<keyword evidence="2" id="KW-0472">Membrane</keyword>
<dbReference type="RefSeq" id="WP_008471672.1">
    <property type="nucleotide sequence ID" value="NZ_CAKE01000025.1"/>
</dbReference>
<proteinExistence type="inferred from homology"/>
<comment type="similarity">
    <text evidence="1">Belongs to the UPF0177 family.</text>
</comment>
<dbReference type="GeneID" id="82847759"/>
<evidence type="ECO:0000259" key="3">
    <source>
        <dbReference type="Pfam" id="PF02517"/>
    </source>
</evidence>
<sequence length="438" mass="49703">MKTKFVNINWLFIYKIQLVLNILISVALIIISEFVAIPVYPKLIPYNNPQFYLFNASFIALAIIALTIIILKKKIPPILNGILIPTLPYFYSYLWTTLNNVLWIYLPRFTGLIGIVYFLGYLILYLPLLFVEYPAIKNNILRLLSYICLFPGALLYSPVLTSNKIIDFITYMGIMFLILSIEWLIILTRIWNIHLKIDFPFYCKKWLCLTFYIVVIVFFLGAGILHISIPSVQGWDQLWSNWDQILANFDAHIYNFNLTVLVDGLVPGISEELERYFLLVLLLSGLKNIKLHIPIAIIVSSLIFGLSHCTHFLTEPVDTTISLIIAATGGGLLYAVVYLISGKLWLTIFAHTLLDSLVSAFSINGTISLGMWELYSRPMVIITAIELAIFLGFTLILLLVPAFRASLKINAQNLANLVNVPSINENGIVHKLPKNVDI</sequence>
<evidence type="ECO:0000313" key="5">
    <source>
        <dbReference type="Proteomes" id="UP000009320"/>
    </source>
</evidence>
<feature type="transmembrane region" description="Helical" evidence="2">
    <location>
        <begin position="291"/>
        <end position="313"/>
    </location>
</feature>
<keyword evidence="2" id="KW-1133">Transmembrane helix</keyword>